<feature type="transmembrane region" description="Helical" evidence="2">
    <location>
        <begin position="275"/>
        <end position="295"/>
    </location>
</feature>
<feature type="transmembrane region" description="Helical" evidence="2">
    <location>
        <begin position="307"/>
        <end position="334"/>
    </location>
</feature>
<evidence type="ECO:0000313" key="3">
    <source>
        <dbReference type="EMBL" id="WDI32260.1"/>
    </source>
</evidence>
<name>A0AAF0CC05_9PROT</name>
<dbReference type="InterPro" id="IPR022134">
    <property type="entry name" value="DUF3667"/>
</dbReference>
<evidence type="ECO:0000256" key="2">
    <source>
        <dbReference type="SAM" id="Phobius"/>
    </source>
</evidence>
<dbReference type="Proteomes" id="UP001214043">
    <property type="component" value="Chromosome"/>
</dbReference>
<organism evidence="3 4">
    <name type="scientific">Hyphococcus flavus</name>
    <dbReference type="NCBI Taxonomy" id="1866326"/>
    <lineage>
        <taxon>Bacteria</taxon>
        <taxon>Pseudomonadati</taxon>
        <taxon>Pseudomonadota</taxon>
        <taxon>Alphaproteobacteria</taxon>
        <taxon>Parvularculales</taxon>
        <taxon>Parvularculaceae</taxon>
        <taxon>Hyphococcus</taxon>
    </lineage>
</organism>
<keyword evidence="4" id="KW-1185">Reference proteome</keyword>
<proteinExistence type="predicted"/>
<protein>
    <submittedName>
        <fullName evidence="3">DUF3667 domain-containing protein</fullName>
    </submittedName>
</protein>
<dbReference type="Pfam" id="PF12412">
    <property type="entry name" value="DUF3667"/>
    <property type="match status" value="1"/>
</dbReference>
<evidence type="ECO:0000256" key="1">
    <source>
        <dbReference type="SAM" id="MobiDB-lite"/>
    </source>
</evidence>
<dbReference type="AlphaFoldDB" id="A0AAF0CC05"/>
<feature type="region of interest" description="Disordered" evidence="1">
    <location>
        <begin position="149"/>
        <end position="178"/>
    </location>
</feature>
<gene>
    <name evidence="3" type="ORF">PUV54_03520</name>
</gene>
<keyword evidence="2" id="KW-0472">Membrane</keyword>
<feature type="transmembrane region" description="Helical" evidence="2">
    <location>
        <begin position="251"/>
        <end position="269"/>
    </location>
</feature>
<dbReference type="KEGG" id="hfl:PUV54_03520"/>
<accession>A0AAF0CC05</accession>
<sequence length="338" mass="38309">MTDAISNCKNCGAKLTGEYCQSCGQRADEPRRVVIGLVQDFLVDTLAIDGKLARTIWLLLSRPGRLARRYLDGQRVRYSPPFRLYLFASVFFFLAAFATFTPGGKKLASDLSAAIDGEDLTVSESVMAEMEARDPGAAAELRELQREIEAETQQADADEETSESEENDNGVSLRDTKWEDTNYSGPEWLKPYVRQLYESAQFAMEDPRLFFAESRENLPRVMLLAPAVYALILLLLYVYRRKFYVYDHFVISLYMHAALYAYLLLALLLGKVPIIGELFAALVLIWGAFQPLLVFRQAYGSNWISVVLKWVISTALYYMALIFIIMFGIFFSLYQSGA</sequence>
<feature type="transmembrane region" description="Helical" evidence="2">
    <location>
        <begin position="84"/>
        <end position="101"/>
    </location>
</feature>
<keyword evidence="2" id="KW-1133">Transmembrane helix</keyword>
<feature type="compositionally biased region" description="Acidic residues" evidence="1">
    <location>
        <begin position="156"/>
        <end position="168"/>
    </location>
</feature>
<keyword evidence="2" id="KW-0812">Transmembrane</keyword>
<evidence type="ECO:0000313" key="4">
    <source>
        <dbReference type="Proteomes" id="UP001214043"/>
    </source>
</evidence>
<dbReference type="RefSeq" id="WP_274494179.1">
    <property type="nucleotide sequence ID" value="NZ_CP118166.1"/>
</dbReference>
<feature type="transmembrane region" description="Helical" evidence="2">
    <location>
        <begin position="221"/>
        <end position="239"/>
    </location>
</feature>
<reference evidence="3" key="1">
    <citation type="submission" date="2023-02" db="EMBL/GenBank/DDBJ databases">
        <title>Genome sequence of Hyphococcus flavus.</title>
        <authorList>
            <person name="Rong J.-C."/>
            <person name="Zhao Q."/>
            <person name="Yi M."/>
            <person name="Wu J.-Y."/>
        </authorList>
    </citation>
    <scope>NUCLEOTIDE SEQUENCE</scope>
    <source>
        <strain evidence="3">MCCC 1K03223</strain>
    </source>
</reference>
<dbReference type="EMBL" id="CP118166">
    <property type="protein sequence ID" value="WDI32260.1"/>
    <property type="molecule type" value="Genomic_DNA"/>
</dbReference>